<gene>
    <name evidence="1" type="ORF">GXP67_11615</name>
</gene>
<proteinExistence type="predicted"/>
<reference evidence="1 2" key="1">
    <citation type="submission" date="2020-01" db="EMBL/GenBank/DDBJ databases">
        <authorList>
            <person name="Kim M.K."/>
        </authorList>
    </citation>
    <scope>NUCLEOTIDE SEQUENCE [LARGE SCALE GENOMIC DNA]</scope>
    <source>
        <strain evidence="1 2">172606-1</strain>
    </source>
</reference>
<dbReference type="Proteomes" id="UP000480178">
    <property type="component" value="Chromosome"/>
</dbReference>
<sequence length="80" mass="9337">MKRNYFFVSVYYTVGKESGMESFFMKSPLSFPSRESIIDWAQDVYPQLQEAHITPVCIQPVTDQQIFDYNSSLAENGKYH</sequence>
<organism evidence="1 2">
    <name type="scientific">Rhodocytophaga rosea</name>
    <dbReference type="NCBI Taxonomy" id="2704465"/>
    <lineage>
        <taxon>Bacteria</taxon>
        <taxon>Pseudomonadati</taxon>
        <taxon>Bacteroidota</taxon>
        <taxon>Cytophagia</taxon>
        <taxon>Cytophagales</taxon>
        <taxon>Rhodocytophagaceae</taxon>
        <taxon>Rhodocytophaga</taxon>
    </lineage>
</organism>
<dbReference type="KEGG" id="rhoz:GXP67_11615"/>
<name>A0A6C0GHQ5_9BACT</name>
<evidence type="ECO:0000313" key="1">
    <source>
        <dbReference type="EMBL" id="QHT67240.1"/>
    </source>
</evidence>
<accession>A0A6C0GHQ5</accession>
<dbReference type="RefSeq" id="WP_162443281.1">
    <property type="nucleotide sequence ID" value="NZ_CP048222.1"/>
</dbReference>
<dbReference type="EMBL" id="CP048222">
    <property type="protein sequence ID" value="QHT67240.1"/>
    <property type="molecule type" value="Genomic_DNA"/>
</dbReference>
<keyword evidence="2" id="KW-1185">Reference proteome</keyword>
<protein>
    <submittedName>
        <fullName evidence="1">Uncharacterized protein</fullName>
    </submittedName>
</protein>
<evidence type="ECO:0000313" key="2">
    <source>
        <dbReference type="Proteomes" id="UP000480178"/>
    </source>
</evidence>
<dbReference type="AlphaFoldDB" id="A0A6C0GHQ5"/>